<dbReference type="InterPro" id="IPR006009">
    <property type="entry name" value="GlcNAc_MurG"/>
</dbReference>
<keyword evidence="3 10" id="KW-0328">Glycosyltransferase</keyword>
<organism evidence="14 15">
    <name type="scientific">Candidatus Staskawiczbacteria bacterium RIFCSPHIGHO2_02_FULL_34_9</name>
    <dbReference type="NCBI Taxonomy" id="1802206"/>
    <lineage>
        <taxon>Bacteria</taxon>
        <taxon>Candidatus Staskawicziibacteriota</taxon>
    </lineage>
</organism>
<comment type="caution">
    <text evidence="14">The sequence shown here is derived from an EMBL/GenBank/DDBJ whole genome shotgun (WGS) entry which is preliminary data.</text>
</comment>
<feature type="domain" description="Glycosyl transferase family 28 C-terminal" evidence="13">
    <location>
        <begin position="198"/>
        <end position="367"/>
    </location>
</feature>
<evidence type="ECO:0000259" key="13">
    <source>
        <dbReference type="Pfam" id="PF04101"/>
    </source>
</evidence>
<dbReference type="GO" id="GO:0050511">
    <property type="term" value="F:undecaprenyldiphospho-muramoylpentapeptide beta-N-acetylglucosaminyltransferase activity"/>
    <property type="evidence" value="ECO:0007669"/>
    <property type="project" value="UniProtKB-UniRule"/>
</dbReference>
<keyword evidence="1 10" id="KW-1003">Cell membrane</keyword>
<dbReference type="CDD" id="cd03785">
    <property type="entry name" value="GT28_MurG"/>
    <property type="match status" value="1"/>
</dbReference>
<dbReference type="Pfam" id="PF04101">
    <property type="entry name" value="Glyco_tran_28_C"/>
    <property type="match status" value="1"/>
</dbReference>
<dbReference type="Proteomes" id="UP000176421">
    <property type="component" value="Unassembled WGS sequence"/>
</dbReference>
<keyword evidence="11" id="KW-1133">Transmembrane helix</keyword>
<dbReference type="InterPro" id="IPR004276">
    <property type="entry name" value="GlycoTrans_28_N"/>
</dbReference>
<comment type="pathway">
    <text evidence="10">Cell wall biogenesis; peptidoglycan biosynthesis.</text>
</comment>
<dbReference type="AlphaFoldDB" id="A0A1G2I2Z5"/>
<evidence type="ECO:0000256" key="2">
    <source>
        <dbReference type="ARBA" id="ARBA00022618"/>
    </source>
</evidence>
<evidence type="ECO:0000256" key="11">
    <source>
        <dbReference type="SAM" id="Phobius"/>
    </source>
</evidence>
<keyword evidence="6 10" id="KW-0573">Peptidoglycan synthesis</keyword>
<evidence type="ECO:0000256" key="8">
    <source>
        <dbReference type="ARBA" id="ARBA00023306"/>
    </source>
</evidence>
<dbReference type="EC" id="2.4.1.227" evidence="10"/>
<feature type="binding site" evidence="10">
    <location>
        <begin position="16"/>
        <end position="18"/>
    </location>
    <ligand>
        <name>UDP-N-acetyl-alpha-D-glucosamine</name>
        <dbReference type="ChEBI" id="CHEBI:57705"/>
    </ligand>
</feature>
<evidence type="ECO:0000256" key="1">
    <source>
        <dbReference type="ARBA" id="ARBA00022475"/>
    </source>
</evidence>
<dbReference type="Pfam" id="PF03033">
    <property type="entry name" value="Glyco_transf_28"/>
    <property type="match status" value="1"/>
</dbReference>
<dbReference type="EMBL" id="MHOS01000013">
    <property type="protein sequence ID" value="OGZ69194.1"/>
    <property type="molecule type" value="Genomic_DNA"/>
</dbReference>
<dbReference type="GO" id="GO:0005886">
    <property type="term" value="C:plasma membrane"/>
    <property type="evidence" value="ECO:0007669"/>
    <property type="project" value="UniProtKB-SubCell"/>
</dbReference>
<protein>
    <recommendedName>
        <fullName evidence="10">UDP-N-acetylglucosamine--N-acetylmuramyl-(pentapeptide) pyrophosphoryl-undecaprenol N-acetylglucosamine transferase</fullName>
        <ecNumber evidence="10">2.4.1.227</ecNumber>
    </recommendedName>
    <alternativeName>
        <fullName evidence="10">Undecaprenyl-PP-MurNAc-pentapeptide-UDPGlcNAc GlcNAc transferase</fullName>
    </alternativeName>
</protein>
<evidence type="ECO:0000259" key="12">
    <source>
        <dbReference type="Pfam" id="PF03033"/>
    </source>
</evidence>
<keyword evidence="5 10" id="KW-0133">Cell shape</keyword>
<evidence type="ECO:0000313" key="14">
    <source>
        <dbReference type="EMBL" id="OGZ69194.1"/>
    </source>
</evidence>
<name>A0A1G2I2Z5_9BACT</name>
<comment type="function">
    <text evidence="10">Cell wall formation. Catalyzes the transfer of a GlcNAc subunit on undecaprenyl-pyrophosphoryl-MurNAc-pentapeptide (lipid intermediate I) to form undecaprenyl-pyrophosphoryl-MurNAc-(pentapeptide)GlcNAc (lipid intermediate II).</text>
</comment>
<feature type="binding site" evidence="10">
    <location>
        <position position="309"/>
    </location>
    <ligand>
        <name>UDP-N-acetyl-alpha-D-glucosamine</name>
        <dbReference type="ChEBI" id="CHEBI:57705"/>
    </ligand>
</feature>
<evidence type="ECO:0000256" key="7">
    <source>
        <dbReference type="ARBA" id="ARBA00023136"/>
    </source>
</evidence>
<evidence type="ECO:0000256" key="6">
    <source>
        <dbReference type="ARBA" id="ARBA00022984"/>
    </source>
</evidence>
<keyword evidence="9 10" id="KW-0961">Cell wall biogenesis/degradation</keyword>
<dbReference type="InterPro" id="IPR007235">
    <property type="entry name" value="Glyco_trans_28_C"/>
</dbReference>
<dbReference type="SUPFAM" id="SSF53756">
    <property type="entry name" value="UDP-Glycosyltransferase/glycogen phosphorylase"/>
    <property type="match status" value="1"/>
</dbReference>
<dbReference type="GO" id="GO:0005975">
    <property type="term" value="P:carbohydrate metabolic process"/>
    <property type="evidence" value="ECO:0007669"/>
    <property type="project" value="InterPro"/>
</dbReference>
<comment type="catalytic activity">
    <reaction evidence="10">
        <text>di-trans,octa-cis-undecaprenyl diphospho-N-acetyl-alpha-D-muramoyl-L-alanyl-D-glutamyl-meso-2,6-diaminopimeloyl-D-alanyl-D-alanine + UDP-N-acetyl-alpha-D-glucosamine = di-trans,octa-cis-undecaprenyl diphospho-[N-acetyl-alpha-D-glucosaminyl-(1-&gt;4)]-N-acetyl-alpha-D-muramoyl-L-alanyl-D-glutamyl-meso-2,6-diaminopimeloyl-D-alanyl-D-alanine + UDP + H(+)</text>
        <dbReference type="Rhea" id="RHEA:31227"/>
        <dbReference type="ChEBI" id="CHEBI:15378"/>
        <dbReference type="ChEBI" id="CHEBI:57705"/>
        <dbReference type="ChEBI" id="CHEBI:58223"/>
        <dbReference type="ChEBI" id="CHEBI:61387"/>
        <dbReference type="ChEBI" id="CHEBI:61388"/>
        <dbReference type="EC" id="2.4.1.227"/>
    </reaction>
</comment>
<feature type="transmembrane region" description="Helical" evidence="11">
    <location>
        <begin position="76"/>
        <end position="100"/>
    </location>
</feature>
<dbReference type="PANTHER" id="PTHR21015">
    <property type="entry name" value="UDP-N-ACETYLGLUCOSAMINE--N-ACETYLMURAMYL-(PENTAPEPTIDE) PYROPHOSPHORYL-UNDECAPRENOL N-ACETYLGLUCOSAMINE TRANSFERASE 1"/>
    <property type="match status" value="1"/>
</dbReference>
<evidence type="ECO:0000256" key="5">
    <source>
        <dbReference type="ARBA" id="ARBA00022960"/>
    </source>
</evidence>
<dbReference type="UniPathway" id="UPA00219"/>
<comment type="similarity">
    <text evidence="10">Belongs to the glycosyltransferase 28 family. MurG subfamily.</text>
</comment>
<comment type="caution">
    <text evidence="10">Lacks conserved residue(s) required for the propagation of feature annotation.</text>
</comment>
<dbReference type="STRING" id="1802206.A3D35_03240"/>
<dbReference type="GO" id="GO:0051301">
    <property type="term" value="P:cell division"/>
    <property type="evidence" value="ECO:0007669"/>
    <property type="project" value="UniProtKB-KW"/>
</dbReference>
<dbReference type="Gene3D" id="3.40.50.2000">
    <property type="entry name" value="Glycogen Phosphorylase B"/>
    <property type="match status" value="2"/>
</dbReference>
<dbReference type="GO" id="GO:0051991">
    <property type="term" value="F:UDP-N-acetyl-D-glucosamine:N-acetylmuramoyl-L-alanyl-D-glutamyl-meso-2,6-diaminopimelyl-D-alanyl-D-alanine-diphosphoundecaprenol 4-beta-N-acetylglucosaminlytransferase activity"/>
    <property type="evidence" value="ECO:0007669"/>
    <property type="project" value="RHEA"/>
</dbReference>
<gene>
    <name evidence="10" type="primary">murG</name>
    <name evidence="14" type="ORF">A3D35_03240</name>
</gene>
<dbReference type="HAMAP" id="MF_00033">
    <property type="entry name" value="MurG"/>
    <property type="match status" value="1"/>
</dbReference>
<evidence type="ECO:0000256" key="10">
    <source>
        <dbReference type="HAMAP-Rule" id="MF_00033"/>
    </source>
</evidence>
<dbReference type="GO" id="GO:0009252">
    <property type="term" value="P:peptidoglycan biosynthetic process"/>
    <property type="evidence" value="ECO:0007669"/>
    <property type="project" value="UniProtKB-UniRule"/>
</dbReference>
<accession>A0A1G2I2Z5</accession>
<feature type="binding site" evidence="10">
    <location>
        <position position="205"/>
    </location>
    <ligand>
        <name>UDP-N-acetyl-alpha-D-glucosamine</name>
        <dbReference type="ChEBI" id="CHEBI:57705"/>
    </ligand>
</feature>
<feature type="domain" description="Glycosyltransferase family 28 N-terminal" evidence="12">
    <location>
        <begin position="9"/>
        <end position="152"/>
    </location>
</feature>
<keyword evidence="4 10" id="KW-0808">Transferase</keyword>
<evidence type="ECO:0000256" key="3">
    <source>
        <dbReference type="ARBA" id="ARBA00022676"/>
    </source>
</evidence>
<proteinExistence type="inferred from homology"/>
<dbReference type="PANTHER" id="PTHR21015:SF22">
    <property type="entry name" value="GLYCOSYLTRANSFERASE"/>
    <property type="match status" value="1"/>
</dbReference>
<keyword evidence="8 10" id="KW-0131">Cell cycle</keyword>
<evidence type="ECO:0000313" key="15">
    <source>
        <dbReference type="Proteomes" id="UP000176421"/>
    </source>
</evidence>
<keyword evidence="2 10" id="KW-0132">Cell division</keyword>
<reference evidence="14 15" key="1">
    <citation type="journal article" date="2016" name="Nat. Commun.">
        <title>Thousands of microbial genomes shed light on interconnected biogeochemical processes in an aquifer system.</title>
        <authorList>
            <person name="Anantharaman K."/>
            <person name="Brown C.T."/>
            <person name="Hug L.A."/>
            <person name="Sharon I."/>
            <person name="Castelle C.J."/>
            <person name="Probst A.J."/>
            <person name="Thomas B.C."/>
            <person name="Singh A."/>
            <person name="Wilkins M.J."/>
            <person name="Karaoz U."/>
            <person name="Brodie E.L."/>
            <person name="Williams K.H."/>
            <person name="Hubbard S.S."/>
            <person name="Banfield J.F."/>
        </authorList>
    </citation>
    <scope>NUCLEOTIDE SEQUENCE [LARGE SCALE GENOMIC DNA]</scope>
</reference>
<comment type="subcellular location">
    <subcellularLocation>
        <location evidence="10">Cell membrane</location>
        <topology evidence="10">Peripheral membrane protein</topology>
        <orientation evidence="10">Cytoplasmic side</orientation>
    </subcellularLocation>
</comment>
<sequence>MLTPLKIKIVFCGGGTGGHIMPIVAIARELKRLDKNNRLEIHYIGPKDRGAFEIFHQDNIKTHVIVSGKIRRYFSLLNIIDIFFSIPFGLLQSFFILLFINAKLVFSKGGTGSLVVALAAKYLGIPVFLHESDSVPGLSNRKVSLWAKKIFISFPITDFFNPKKTIFVGNPIRKDLFQLTVEREDGVAMFNLTYENPVLLVIGGSQGAKDLNEFILLSLNKLLKSYEIIHIAGPKNYARISIQSKFLVDPSLRRHYHLYGSMDENVMKNAYKISDIIISRSGSSSIFEIAASGKPSILIPLPTSAGNHQSKNAYQYEKTGAAITIEQNNLSENLFIQEIRNLILRGKEIKASALKFAKLDAAEKIAKEILNYLTIKGAIEK</sequence>
<evidence type="ECO:0000256" key="9">
    <source>
        <dbReference type="ARBA" id="ARBA00023316"/>
    </source>
</evidence>
<dbReference type="GO" id="GO:0008360">
    <property type="term" value="P:regulation of cell shape"/>
    <property type="evidence" value="ECO:0007669"/>
    <property type="project" value="UniProtKB-KW"/>
</dbReference>
<evidence type="ECO:0000256" key="4">
    <source>
        <dbReference type="ARBA" id="ARBA00022679"/>
    </source>
</evidence>
<feature type="binding site" evidence="10">
    <location>
        <position position="173"/>
    </location>
    <ligand>
        <name>UDP-N-acetyl-alpha-D-glucosamine</name>
        <dbReference type="ChEBI" id="CHEBI:57705"/>
    </ligand>
</feature>
<dbReference type="GO" id="GO:0071555">
    <property type="term" value="P:cell wall organization"/>
    <property type="evidence" value="ECO:0007669"/>
    <property type="project" value="UniProtKB-KW"/>
</dbReference>
<keyword evidence="11" id="KW-0812">Transmembrane</keyword>
<keyword evidence="7 10" id="KW-0472">Membrane</keyword>